<organism evidence="1 2">
    <name type="scientific">Sporosarcina newyorkensis 2681</name>
    <dbReference type="NCBI Taxonomy" id="1027292"/>
    <lineage>
        <taxon>Bacteria</taxon>
        <taxon>Bacillati</taxon>
        <taxon>Bacillota</taxon>
        <taxon>Bacilli</taxon>
        <taxon>Bacillales</taxon>
        <taxon>Caryophanaceae</taxon>
        <taxon>Sporosarcina</taxon>
    </lineage>
</organism>
<dbReference type="AlphaFoldDB" id="F9DRC3"/>
<evidence type="ECO:0008006" key="3">
    <source>
        <dbReference type="Google" id="ProtNLM"/>
    </source>
</evidence>
<evidence type="ECO:0000313" key="2">
    <source>
        <dbReference type="Proteomes" id="UP000005316"/>
    </source>
</evidence>
<dbReference type="STRING" id="759851.SAMN04244570_1350"/>
<dbReference type="Proteomes" id="UP000005316">
    <property type="component" value="Unassembled WGS sequence"/>
</dbReference>
<protein>
    <recommendedName>
        <fullName evidence="3">Stage II sporulation protein R</fullName>
    </recommendedName>
</protein>
<reference evidence="1 2" key="1">
    <citation type="submission" date="2011-04" db="EMBL/GenBank/DDBJ databases">
        <authorList>
            <person name="Muzny D."/>
            <person name="Qin X."/>
            <person name="Deng J."/>
            <person name="Jiang H."/>
            <person name="Liu Y."/>
            <person name="Qu J."/>
            <person name="Song X.-Z."/>
            <person name="Zhang L."/>
            <person name="Thornton R."/>
            <person name="Coyle M."/>
            <person name="Francisco L."/>
            <person name="Jackson L."/>
            <person name="Javaid M."/>
            <person name="Korchina V."/>
            <person name="Kovar C."/>
            <person name="Mata R."/>
            <person name="Mathew T."/>
            <person name="Ngo R."/>
            <person name="Nguyen L."/>
            <person name="Nguyen N."/>
            <person name="Okwuonu G."/>
            <person name="Ongeri F."/>
            <person name="Pham C."/>
            <person name="Simmons D."/>
            <person name="Wilczek-Boney K."/>
            <person name="Hale W."/>
            <person name="Jakkamsetti A."/>
            <person name="Pham P."/>
            <person name="Ruth R."/>
            <person name="San Lucas F."/>
            <person name="Warren J."/>
            <person name="Zhang J."/>
            <person name="Zhao Z."/>
            <person name="Zhou C."/>
            <person name="Zhu D."/>
            <person name="Lee S."/>
            <person name="Bess C."/>
            <person name="Blankenburg K."/>
            <person name="Forbes L."/>
            <person name="Fu Q."/>
            <person name="Gubbala S."/>
            <person name="Hirani K."/>
            <person name="Jayaseelan J.C."/>
            <person name="Lara F."/>
            <person name="Munidasa M."/>
            <person name="Palculict T."/>
            <person name="Patil S."/>
            <person name="Pu L.-L."/>
            <person name="Saada N."/>
            <person name="Tang L."/>
            <person name="Weissenberger G."/>
            <person name="Zhu Y."/>
            <person name="Hemphill L."/>
            <person name="Shang Y."/>
            <person name="Youmans B."/>
            <person name="Ayvaz T."/>
            <person name="Ross M."/>
            <person name="Santibanez J."/>
            <person name="Aqrawi P."/>
            <person name="Gross S."/>
            <person name="Joshi V."/>
            <person name="Fowler G."/>
            <person name="Nazareth L."/>
            <person name="Reid J."/>
            <person name="Worley K."/>
            <person name="Petrosino J."/>
            <person name="Highlander S."/>
            <person name="Gibbs R."/>
        </authorList>
    </citation>
    <scope>NUCLEOTIDE SEQUENCE [LARGE SCALE GENOMIC DNA]</scope>
    <source>
        <strain evidence="1 2">2681</strain>
    </source>
</reference>
<sequence length="196" mass="22214">MIDSGGDDMLQDYTIKKQPTKTSKLIASIEFILVLLAIQGVLLLFNQEVPASEAAQFRILANSNTVEDQRVKQEVQEKIAPLLEQAVNQSTTPKQLHDRLQQLTPAIEQLAREYANGSAVTFEHKAALIPPKRIGFAIQQQDVYDAYILKIGKGKGDNWWCALFPNVCYPEEATVTETEEEPVTFFVWEWIKSWFS</sequence>
<evidence type="ECO:0000313" key="1">
    <source>
        <dbReference type="EMBL" id="EGQ26666.1"/>
    </source>
</evidence>
<dbReference type="Pfam" id="PF09551">
    <property type="entry name" value="Spore_II_R"/>
    <property type="match status" value="1"/>
</dbReference>
<comment type="caution">
    <text evidence="1">The sequence shown here is derived from an EMBL/GenBank/DDBJ whole genome shotgun (WGS) entry which is preliminary data.</text>
</comment>
<dbReference type="EMBL" id="AFPZ01000036">
    <property type="protein sequence ID" value="EGQ26666.1"/>
    <property type="molecule type" value="Genomic_DNA"/>
</dbReference>
<dbReference type="OrthoDB" id="9793324at2"/>
<proteinExistence type="predicted"/>
<gene>
    <name evidence="1" type="ORF">HMPREF9372_1353</name>
</gene>
<accession>F9DRC3</accession>
<dbReference type="eggNOG" id="ENOG5031K93">
    <property type="taxonomic scope" value="Bacteria"/>
</dbReference>
<name>F9DRC3_9BACL</name>
<dbReference type="HOGENOM" id="CLU_069310_3_0_9"/>
<dbReference type="InterPro" id="IPR014202">
    <property type="entry name" value="Spore_II_R"/>
</dbReference>